<name>A0A3Q0JDP7_DIACI</name>
<feature type="transmembrane region" description="Helical" evidence="1">
    <location>
        <begin position="30"/>
        <end position="52"/>
    </location>
</feature>
<dbReference type="GO" id="GO:0005319">
    <property type="term" value="F:lipid transporter activity"/>
    <property type="evidence" value="ECO:0007669"/>
    <property type="project" value="TreeGrafter"/>
</dbReference>
<evidence type="ECO:0000256" key="1">
    <source>
        <dbReference type="SAM" id="Phobius"/>
    </source>
</evidence>
<dbReference type="GeneID" id="113470527"/>
<keyword evidence="3" id="KW-1185">Reference proteome</keyword>
<evidence type="ECO:0000313" key="4">
    <source>
        <dbReference type="RefSeq" id="XP_026684845.1"/>
    </source>
</evidence>
<dbReference type="STRING" id="121845.A0A3Q0JDP7"/>
<dbReference type="KEGG" id="dci:113470527"/>
<dbReference type="RefSeq" id="XP_026684845.1">
    <property type="nucleotide sequence ID" value="XM_026829044.1"/>
</dbReference>
<dbReference type="GO" id="GO:0016887">
    <property type="term" value="F:ATP hydrolysis activity"/>
    <property type="evidence" value="ECO:0007669"/>
    <property type="project" value="InterPro"/>
</dbReference>
<feature type="domain" description="ABC transporter" evidence="2">
    <location>
        <begin position="208"/>
        <end position="257"/>
    </location>
</feature>
<protein>
    <submittedName>
        <fullName evidence="4">ATP-binding cassette sub-family A member 3-like isoform X1</fullName>
    </submittedName>
</protein>
<organism evidence="3 4">
    <name type="scientific">Diaphorina citri</name>
    <name type="common">Asian citrus psyllid</name>
    <dbReference type="NCBI Taxonomy" id="121845"/>
    <lineage>
        <taxon>Eukaryota</taxon>
        <taxon>Metazoa</taxon>
        <taxon>Ecdysozoa</taxon>
        <taxon>Arthropoda</taxon>
        <taxon>Hexapoda</taxon>
        <taxon>Insecta</taxon>
        <taxon>Pterygota</taxon>
        <taxon>Neoptera</taxon>
        <taxon>Paraneoptera</taxon>
        <taxon>Hemiptera</taxon>
        <taxon>Sternorrhyncha</taxon>
        <taxon>Psylloidea</taxon>
        <taxon>Psyllidae</taxon>
        <taxon>Diaphorininae</taxon>
        <taxon>Diaphorina</taxon>
    </lineage>
</organism>
<dbReference type="PaxDb" id="121845-A0A3Q0JDP7"/>
<evidence type="ECO:0000259" key="2">
    <source>
        <dbReference type="Pfam" id="PF00005"/>
    </source>
</evidence>
<gene>
    <name evidence="4" type="primary">LOC113470527</name>
</gene>
<sequence>MLAFAWAAIPMMSLMSYCFSSPSTSFTRASMLNITTGAMGFLIVMIMEIPPLSLKKQGESVDSYLIYFPHYALCSGIRNIYFSHEVYSVCNFSITKECFGWDGNYYSWKSPGISRNLTYLFILGLVFHTLLLSIEYMKILWLRMIWFKNRYCKIFNRSPVGHDMTTPFLIEDSDVQLEKILVKKSNPEDYAIYINDLVKRYNGVEAVKGIDLALNSKECFGLLGSNGAGKSSTFKMLTGDTLISSGNAYICNKMIKTSMNKVRVTLN</sequence>
<dbReference type="GO" id="GO:0005524">
    <property type="term" value="F:ATP binding"/>
    <property type="evidence" value="ECO:0007669"/>
    <property type="project" value="InterPro"/>
</dbReference>
<dbReference type="InterPro" id="IPR026082">
    <property type="entry name" value="ABCA"/>
</dbReference>
<dbReference type="Gene3D" id="3.40.50.300">
    <property type="entry name" value="P-loop containing nucleotide triphosphate hydrolases"/>
    <property type="match status" value="1"/>
</dbReference>
<keyword evidence="1" id="KW-1133">Transmembrane helix</keyword>
<dbReference type="PANTHER" id="PTHR19229">
    <property type="entry name" value="ATP-BINDING CASSETTE TRANSPORTER SUBFAMILY A ABCA"/>
    <property type="match status" value="1"/>
</dbReference>
<dbReference type="GO" id="GO:0140359">
    <property type="term" value="F:ABC-type transporter activity"/>
    <property type="evidence" value="ECO:0007669"/>
    <property type="project" value="InterPro"/>
</dbReference>
<accession>A0A3Q0JDP7</accession>
<dbReference type="AlphaFoldDB" id="A0A3Q0JDP7"/>
<proteinExistence type="predicted"/>
<dbReference type="PANTHER" id="PTHR19229:SF250">
    <property type="entry name" value="ABC TRANSPORTER DOMAIN-CONTAINING PROTEIN-RELATED"/>
    <property type="match status" value="1"/>
</dbReference>
<keyword evidence="1" id="KW-0472">Membrane</keyword>
<dbReference type="Pfam" id="PF00005">
    <property type="entry name" value="ABC_tran"/>
    <property type="match status" value="1"/>
</dbReference>
<dbReference type="SUPFAM" id="SSF52540">
    <property type="entry name" value="P-loop containing nucleoside triphosphate hydrolases"/>
    <property type="match status" value="1"/>
</dbReference>
<feature type="transmembrane region" description="Helical" evidence="1">
    <location>
        <begin position="117"/>
        <end position="141"/>
    </location>
</feature>
<dbReference type="InterPro" id="IPR027417">
    <property type="entry name" value="P-loop_NTPase"/>
</dbReference>
<dbReference type="GO" id="GO:0016020">
    <property type="term" value="C:membrane"/>
    <property type="evidence" value="ECO:0007669"/>
    <property type="project" value="InterPro"/>
</dbReference>
<dbReference type="Proteomes" id="UP000079169">
    <property type="component" value="Unplaced"/>
</dbReference>
<keyword evidence="1" id="KW-0812">Transmembrane</keyword>
<evidence type="ECO:0000313" key="3">
    <source>
        <dbReference type="Proteomes" id="UP000079169"/>
    </source>
</evidence>
<dbReference type="InterPro" id="IPR003439">
    <property type="entry name" value="ABC_transporter-like_ATP-bd"/>
</dbReference>
<reference evidence="4" key="1">
    <citation type="submission" date="2025-08" db="UniProtKB">
        <authorList>
            <consortium name="RefSeq"/>
        </authorList>
    </citation>
    <scope>IDENTIFICATION</scope>
</reference>